<comment type="caution">
    <text evidence="3">The sequence shown here is derived from an EMBL/GenBank/DDBJ whole genome shotgun (WGS) entry which is preliminary data.</text>
</comment>
<dbReference type="PANTHER" id="PTHR21603:SF18">
    <property type="entry name" value="ANTIGEN KI-67-LIKE PROTEIN"/>
    <property type="match status" value="1"/>
</dbReference>
<feature type="region of interest" description="Disordered" evidence="1">
    <location>
        <begin position="1223"/>
        <end position="1252"/>
    </location>
</feature>
<dbReference type="CDD" id="cd22673">
    <property type="entry name" value="FHA_Ki67"/>
    <property type="match status" value="1"/>
</dbReference>
<feature type="region of interest" description="Disordered" evidence="1">
    <location>
        <begin position="995"/>
        <end position="1171"/>
    </location>
</feature>
<dbReference type="PANTHER" id="PTHR21603">
    <property type="entry name" value="ANTIGEN KI-67-LIKE PROTEIN"/>
    <property type="match status" value="1"/>
</dbReference>
<feature type="compositionally biased region" description="Low complexity" evidence="1">
    <location>
        <begin position="1054"/>
        <end position="1066"/>
    </location>
</feature>
<dbReference type="Gene3D" id="2.60.200.20">
    <property type="match status" value="1"/>
</dbReference>
<dbReference type="GO" id="GO:0051983">
    <property type="term" value="P:regulation of chromosome segregation"/>
    <property type="evidence" value="ECO:0007669"/>
    <property type="project" value="TreeGrafter"/>
</dbReference>
<feature type="compositionally biased region" description="Basic and acidic residues" evidence="1">
    <location>
        <begin position="1042"/>
        <end position="1053"/>
    </location>
</feature>
<feature type="region of interest" description="Disordered" evidence="1">
    <location>
        <begin position="110"/>
        <end position="138"/>
    </location>
</feature>
<feature type="domain" description="FHA" evidence="2">
    <location>
        <begin position="27"/>
        <end position="76"/>
    </location>
</feature>
<feature type="compositionally biased region" description="Pro residues" evidence="1">
    <location>
        <begin position="955"/>
        <end position="964"/>
    </location>
</feature>
<dbReference type="PROSITE" id="PS50006">
    <property type="entry name" value="FHA_DOMAIN"/>
    <property type="match status" value="1"/>
</dbReference>
<dbReference type="GO" id="GO:0005634">
    <property type="term" value="C:nucleus"/>
    <property type="evidence" value="ECO:0007669"/>
    <property type="project" value="TreeGrafter"/>
</dbReference>
<gene>
    <name evidence="3" type="primary">MKI67_1</name>
    <name evidence="3" type="ORF">IWQ60_010199</name>
</gene>
<dbReference type="SMART" id="SM00240">
    <property type="entry name" value="FHA"/>
    <property type="match status" value="1"/>
</dbReference>
<dbReference type="OrthoDB" id="6288785at2759"/>
<dbReference type="GO" id="GO:0007088">
    <property type="term" value="P:regulation of mitotic nuclear division"/>
    <property type="evidence" value="ECO:0007669"/>
    <property type="project" value="TreeGrafter"/>
</dbReference>
<dbReference type="EMBL" id="JANBPT010000945">
    <property type="protein sequence ID" value="KAJ1911317.1"/>
    <property type="molecule type" value="Genomic_DNA"/>
</dbReference>
<dbReference type="InterPro" id="IPR000253">
    <property type="entry name" value="FHA_dom"/>
</dbReference>
<feature type="compositionally biased region" description="Basic residues" evidence="1">
    <location>
        <begin position="1157"/>
        <end position="1168"/>
    </location>
</feature>
<name>A0A9W7ZR89_9FUNG</name>
<evidence type="ECO:0000259" key="2">
    <source>
        <dbReference type="PROSITE" id="PS50006"/>
    </source>
</evidence>
<proteinExistence type="predicted"/>
<feature type="region of interest" description="Disordered" evidence="1">
    <location>
        <begin position="935"/>
        <end position="983"/>
    </location>
</feature>
<feature type="compositionally biased region" description="Low complexity" evidence="1">
    <location>
        <begin position="1005"/>
        <end position="1026"/>
    </location>
</feature>
<feature type="compositionally biased region" description="Polar residues" evidence="1">
    <location>
        <begin position="1299"/>
        <end position="1311"/>
    </location>
</feature>
<reference evidence="3" key="1">
    <citation type="submission" date="2022-07" db="EMBL/GenBank/DDBJ databases">
        <title>Phylogenomic reconstructions and comparative analyses of Kickxellomycotina fungi.</title>
        <authorList>
            <person name="Reynolds N.K."/>
            <person name="Stajich J.E."/>
            <person name="Barry K."/>
            <person name="Grigoriev I.V."/>
            <person name="Crous P."/>
            <person name="Smith M.E."/>
        </authorList>
    </citation>
    <scope>NUCLEOTIDE SEQUENCE</scope>
    <source>
        <strain evidence="3">RSA 861</strain>
    </source>
</reference>
<dbReference type="InterPro" id="IPR008984">
    <property type="entry name" value="SMAD_FHA_dom_sf"/>
</dbReference>
<feature type="compositionally biased region" description="Basic and acidic residues" evidence="1">
    <location>
        <begin position="608"/>
        <end position="618"/>
    </location>
</feature>
<dbReference type="GO" id="GO:0005694">
    <property type="term" value="C:chromosome"/>
    <property type="evidence" value="ECO:0007669"/>
    <property type="project" value="TreeGrafter"/>
</dbReference>
<dbReference type="Proteomes" id="UP001150569">
    <property type="component" value="Unassembled WGS sequence"/>
</dbReference>
<evidence type="ECO:0000256" key="1">
    <source>
        <dbReference type="SAM" id="MobiDB-lite"/>
    </source>
</evidence>
<dbReference type="SUPFAM" id="SSF49879">
    <property type="entry name" value="SMAD/FHA domain"/>
    <property type="match status" value="1"/>
</dbReference>
<feature type="compositionally biased region" description="Polar residues" evidence="1">
    <location>
        <begin position="935"/>
        <end position="947"/>
    </location>
</feature>
<feature type="compositionally biased region" description="Basic residues" evidence="1">
    <location>
        <begin position="1072"/>
        <end position="1082"/>
    </location>
</feature>
<keyword evidence="4" id="KW-1185">Reference proteome</keyword>
<feature type="region of interest" description="Disordered" evidence="1">
    <location>
        <begin position="314"/>
        <end position="477"/>
    </location>
</feature>
<feature type="region of interest" description="Disordered" evidence="1">
    <location>
        <begin position="1269"/>
        <end position="1339"/>
    </location>
</feature>
<feature type="region of interest" description="Disordered" evidence="1">
    <location>
        <begin position="583"/>
        <end position="665"/>
    </location>
</feature>
<organism evidence="3 4">
    <name type="scientific">Tieghemiomyces parasiticus</name>
    <dbReference type="NCBI Taxonomy" id="78921"/>
    <lineage>
        <taxon>Eukaryota</taxon>
        <taxon>Fungi</taxon>
        <taxon>Fungi incertae sedis</taxon>
        <taxon>Zoopagomycota</taxon>
        <taxon>Kickxellomycotina</taxon>
        <taxon>Dimargaritomycetes</taxon>
        <taxon>Dimargaritales</taxon>
        <taxon>Dimargaritaceae</taxon>
        <taxon>Tieghemiomyces</taxon>
    </lineage>
</organism>
<evidence type="ECO:0000313" key="3">
    <source>
        <dbReference type="EMBL" id="KAJ1911317.1"/>
    </source>
</evidence>
<sequence length="1376" mass="145290">MPHYASLHLYKRHSDTYTTLSLDRSVYTVGRRDTCDIRLQLPQVSKHHCTLAADDHYRVHLTNHSVNGIYINDRLVRGNQPVLLQTGDCIRILDRQFRFVYATGYPRKASESDKEIAATPSPPAAVSGADTESASKVPVATTTVIAPSAETPRAARFARHSSCKTPLRDISRKGATTHRLSLTTTSAESISLDTSDATLPLSDDSDASRYVSSDGLQGGPIVDILLSAELKSPAETTSLPPAKPSSPLRFEFPAGMASSLVVTPGPVRTPTADLPPPGPSTIIDTTPLSTMDTPALTDLVNAFYGDTGPVADGAPTTSNLKAAPSYPPETPTASHTLETQGTSLPFPPLPPSTRKSYLVDGNTSGIPDTQPASDGEPIPTQTPHRDGQTPRAPRSPHKPGPDATPLTGLKRMLRGPGSDEEDSPTVSHHPFRGSLSGQSHGYTLAGAAAPGPTHGKATTPPLTERDPDLTTPEARTRPGATVSTFRGLRTMVRTPYVGINPDSPSIADTPTYRRSHADGIALLDCPITTPATAKARPGTMVHPDPPAQSMDALLKTYLRPSVLGTPDVAKVRGDVAASSDVIAEPSPFLTTQPSPEPADLGAGTAMAGDRDEHSDDTQHTPPNAGPAHHSGLTGVRHLFRTPNVGNQVGTGRPVPPSVKHSHASHRVVRVIETRADMGTPTSSLVGVRNLFATPRARHYNLATQDSGAGQGDTVRDTVESPFSSPSPQEPIPAARPVMSPPPPTSSRPRRRRRSIGAVYDPRDTSDLDTSSGSEDEDSGPSFVRKRRRNTLEPHLIPIQSTDRHSNSLARVPYGLSPTRIPEDGVTAPIEEEVREAPTECNLADPIIPSALPTVLDSPTPLPHDPPAAPLQLGTPASVRVPPATVRAVRTVPRFNPFQPAVSALANQPLFTRTVGRPSVISTFSHVLIESSPILQRQTPTSTLSTHFPASMSTPTPAPRPPSTLKPPASGLPNDSPAPGTQDAPLAAASTFVTASSDTLRPQSPPITILLSSSPSLPSLDSGSPVLATTPVRDRGQSQGKAHKQERGTLRKSEPPSSLSVSTSSTEQIPTPARRRPQGKARSRGQGALPINGDPNPPSPTSTEPQTQLDVDTQDQTALTNPTVVGPATGPVAPDRGDGKRSVPTPTLSDNEVSTSPPKKRRTQARKVTKSTPAADALVAIISPLTTRAGRARRQDSAKGPTTHAVLPGTSLVFEAVEIISPRPPQRTRKVGPMGADAAATPPLAKRTRAGSRSIVTAPVPEITEAALPKPARRGRANSKTAANTEEVGTKAPIRRARKTTVSDGSTTSEQGPITDEPALPTSRGRKRAATPVPTEDRDNYHQFPHERRVVAAGAGAGDVVFLGHRSIIVYVIFGDD</sequence>
<feature type="compositionally biased region" description="Polar residues" evidence="1">
    <location>
        <begin position="361"/>
        <end position="372"/>
    </location>
</feature>
<dbReference type="Pfam" id="PF00498">
    <property type="entry name" value="FHA"/>
    <property type="match status" value="1"/>
</dbReference>
<accession>A0A9W7ZR89</accession>
<feature type="region of interest" description="Disordered" evidence="1">
    <location>
        <begin position="701"/>
        <end position="793"/>
    </location>
</feature>
<protein>
    <submittedName>
        <fullName evidence="3">Antigen identified by monoclonal antibody Ki-67</fullName>
    </submittedName>
</protein>
<feature type="compositionally biased region" description="Low complexity" evidence="1">
    <location>
        <begin position="1100"/>
        <end position="1119"/>
    </location>
</feature>
<feature type="compositionally biased region" description="Low complexity" evidence="1">
    <location>
        <begin position="720"/>
        <end position="737"/>
    </location>
</feature>
<feature type="compositionally biased region" description="Polar residues" evidence="1">
    <location>
        <begin position="1143"/>
        <end position="1156"/>
    </location>
</feature>
<evidence type="ECO:0000313" key="4">
    <source>
        <dbReference type="Proteomes" id="UP001150569"/>
    </source>
</evidence>
<feature type="compositionally biased region" description="Polar residues" evidence="1">
    <location>
        <begin position="331"/>
        <end position="341"/>
    </location>
</feature>